<evidence type="ECO:0000313" key="1">
    <source>
        <dbReference type="EMBL" id="RAO94762.1"/>
    </source>
</evidence>
<keyword evidence="2" id="KW-1185">Reference proteome</keyword>
<sequence>MREKNFKWKYWPFKDHLFPWKIEVDEISAELDCTGKLTNDGGGQEEDVKTKFKWNLTLESQDQKQLFEGREVTKEGSLELVRADGGRKIWPIVLGRGEEGIKVEAIDGSKILKIDYTHWVNDWMNYGTGRKQSGTVSDSFTCKWPDIKIKGKGEIYSASLDRTGDSIYQFVKATQPLKLKISLDKCRASNDKQKAECNLKS</sequence>
<comment type="caution">
    <text evidence="1">The sequence shown here is derived from an EMBL/GenBank/DDBJ whole genome shotgun (WGS) entry which is preliminary data.</text>
</comment>
<protein>
    <submittedName>
        <fullName evidence="1">Uncharacterized protein</fullName>
    </submittedName>
</protein>
<dbReference type="OrthoDB" id="9712423at2"/>
<dbReference type="EMBL" id="QKVO01000027">
    <property type="protein sequence ID" value="RAO94762.1"/>
    <property type="molecule type" value="Genomic_DNA"/>
</dbReference>
<proteinExistence type="predicted"/>
<accession>A0A328PIY6</accession>
<organism evidence="1 2">
    <name type="scientific">Mycoplasma wenyonii</name>
    <dbReference type="NCBI Taxonomy" id="65123"/>
    <lineage>
        <taxon>Bacteria</taxon>
        <taxon>Bacillati</taxon>
        <taxon>Mycoplasmatota</taxon>
        <taxon>Mollicutes</taxon>
        <taxon>Mycoplasmataceae</taxon>
        <taxon>Mycoplasma</taxon>
    </lineage>
</organism>
<dbReference type="AlphaFoldDB" id="A0A328PIY6"/>
<name>A0A328PIY6_9MOLU</name>
<dbReference type="Proteomes" id="UP000249762">
    <property type="component" value="Unassembled WGS sequence"/>
</dbReference>
<reference evidence="2" key="1">
    <citation type="submission" date="2018-06" db="EMBL/GenBank/DDBJ databases">
        <authorList>
            <person name="Martinez Ocampo F."/>
            <person name="Quiroz Castaneda R.E."/>
            <person name="Rojas Lopez X."/>
        </authorList>
    </citation>
    <scope>NUCLEOTIDE SEQUENCE [LARGE SCALE GENOMIC DNA]</scope>
    <source>
        <strain evidence="2">INIFAP02</strain>
    </source>
</reference>
<gene>
    <name evidence="1" type="ORF">DNK47_03275</name>
</gene>
<evidence type="ECO:0000313" key="2">
    <source>
        <dbReference type="Proteomes" id="UP000249762"/>
    </source>
</evidence>
<dbReference type="RefSeq" id="WP_112665927.1">
    <property type="nucleotide sequence ID" value="NZ_QKVO01000027.1"/>
</dbReference>